<dbReference type="GO" id="GO:0044208">
    <property type="term" value="P:'de novo' AMP biosynthetic process"/>
    <property type="evidence" value="ECO:0007669"/>
    <property type="project" value="UniProtKB-UniRule"/>
</dbReference>
<dbReference type="InterPro" id="IPR042109">
    <property type="entry name" value="Adenylosuccinate_synth_dom1"/>
</dbReference>
<comment type="cofactor">
    <cofactor evidence="7">
        <name>Mg(2+)</name>
        <dbReference type="ChEBI" id="CHEBI:18420"/>
    </cofactor>
    <text evidence="7">Binds 1 Mg(2+) ion per subunit.</text>
</comment>
<dbReference type="PANTHER" id="PTHR11846:SF0">
    <property type="entry name" value="ADENYLOSUCCINATE SYNTHETASE"/>
    <property type="match status" value="1"/>
</dbReference>
<protein>
    <recommendedName>
        <fullName evidence="7">Adenylosuccinate synthetase</fullName>
        <shortName evidence="7">AMPSase</shortName>
        <shortName evidence="7">AdSS</shortName>
        <ecNumber evidence="7">6.3.4.4</ecNumber>
    </recommendedName>
    <alternativeName>
        <fullName evidence="7">IMP--aspartate ligase</fullName>
    </alternativeName>
</protein>
<proteinExistence type="inferred from homology"/>
<dbReference type="InterPro" id="IPR001114">
    <property type="entry name" value="Adenylosuccinate_synthetase"/>
</dbReference>
<dbReference type="Proteomes" id="UP000231550">
    <property type="component" value="Unassembled WGS sequence"/>
</dbReference>
<dbReference type="PANTHER" id="PTHR11846">
    <property type="entry name" value="ADENYLOSUCCINATE SYNTHETASE"/>
    <property type="match status" value="1"/>
</dbReference>
<comment type="catalytic activity">
    <reaction evidence="7">
        <text>IMP + L-aspartate + GTP = N(6)-(1,2-dicarboxyethyl)-AMP + GDP + phosphate + 2 H(+)</text>
        <dbReference type="Rhea" id="RHEA:15753"/>
        <dbReference type="ChEBI" id="CHEBI:15378"/>
        <dbReference type="ChEBI" id="CHEBI:29991"/>
        <dbReference type="ChEBI" id="CHEBI:37565"/>
        <dbReference type="ChEBI" id="CHEBI:43474"/>
        <dbReference type="ChEBI" id="CHEBI:57567"/>
        <dbReference type="ChEBI" id="CHEBI:58053"/>
        <dbReference type="ChEBI" id="CHEBI:58189"/>
        <dbReference type="EC" id="6.3.4.4"/>
    </reaction>
</comment>
<comment type="caution">
    <text evidence="7">Lacks conserved residue(s) required for the propagation of feature annotation.</text>
</comment>
<comment type="subunit">
    <text evidence="7">Homodimer.</text>
</comment>
<evidence type="ECO:0000256" key="4">
    <source>
        <dbReference type="ARBA" id="ARBA00022755"/>
    </source>
</evidence>
<dbReference type="AlphaFoldDB" id="A0A2H0KR29"/>
<dbReference type="GO" id="GO:0005525">
    <property type="term" value="F:GTP binding"/>
    <property type="evidence" value="ECO:0007669"/>
    <property type="project" value="UniProtKB-UniRule"/>
</dbReference>
<dbReference type="InterPro" id="IPR042110">
    <property type="entry name" value="Adenylosuccinate_synth_dom2"/>
</dbReference>
<dbReference type="GO" id="GO:0004019">
    <property type="term" value="F:adenylosuccinate synthase activity"/>
    <property type="evidence" value="ECO:0007669"/>
    <property type="project" value="UniProtKB-UniRule"/>
</dbReference>
<feature type="binding site" evidence="7">
    <location>
        <begin position="26"/>
        <end position="32"/>
    </location>
    <ligand>
        <name>GTP</name>
        <dbReference type="ChEBI" id="CHEBI:37565"/>
    </ligand>
</feature>
<gene>
    <name evidence="7" type="primary">purA</name>
    <name evidence="8" type="ORF">COV85_01235</name>
</gene>
<feature type="binding site" description="in other chain" evidence="7">
    <location>
        <position position="201"/>
    </location>
    <ligand>
        <name>IMP</name>
        <dbReference type="ChEBI" id="CHEBI:58053"/>
        <note>ligand shared between dimeric partners</note>
    </ligand>
</feature>
<dbReference type="GO" id="GO:0005737">
    <property type="term" value="C:cytoplasm"/>
    <property type="evidence" value="ECO:0007669"/>
    <property type="project" value="UniProtKB-SubCell"/>
</dbReference>
<keyword evidence="6 7" id="KW-0342">GTP-binding</keyword>
<dbReference type="UniPathway" id="UPA00075">
    <property type="reaction ID" value="UER00335"/>
</dbReference>
<dbReference type="HAMAP" id="MF_00011">
    <property type="entry name" value="Adenylosucc_synth"/>
    <property type="match status" value="1"/>
</dbReference>
<evidence type="ECO:0000256" key="6">
    <source>
        <dbReference type="ARBA" id="ARBA00023134"/>
    </source>
</evidence>
<feature type="active site" description="Proton acceptor" evidence="7">
    <location>
        <position position="27"/>
    </location>
</feature>
<comment type="function">
    <text evidence="7">Plays an important role in the de novo pathway of purine nucleotide biosynthesis. Catalyzes the first committed step in the biosynthesis of AMP from IMP.</text>
</comment>
<keyword evidence="2 7" id="KW-0479">Metal-binding</keyword>
<dbReference type="InterPro" id="IPR027417">
    <property type="entry name" value="P-loop_NTPase"/>
</dbReference>
<feature type="binding site" description="in other chain" evidence="7">
    <location>
        <begin position="27"/>
        <end position="30"/>
    </location>
    <ligand>
        <name>IMP</name>
        <dbReference type="ChEBI" id="CHEBI:58053"/>
        <note>ligand shared between dimeric partners</note>
    </ligand>
</feature>
<dbReference type="EC" id="6.3.4.4" evidence="7"/>
<comment type="subcellular location">
    <subcellularLocation>
        <location evidence="7">Cytoplasm</location>
    </subcellularLocation>
</comment>
<evidence type="ECO:0000313" key="8">
    <source>
        <dbReference type="EMBL" id="PIQ74596.1"/>
    </source>
</evidence>
<feature type="binding site" description="in other chain" evidence="7">
    <location>
        <position position="263"/>
    </location>
    <ligand>
        <name>IMP</name>
        <dbReference type="ChEBI" id="CHEBI:58053"/>
        <note>ligand shared between dimeric partners</note>
    </ligand>
</feature>
<feature type="binding site" evidence="7">
    <location>
        <position position="265"/>
    </location>
    <ligand>
        <name>GTP</name>
        <dbReference type="ChEBI" id="CHEBI:37565"/>
    </ligand>
</feature>
<feature type="active site" description="Proton donor" evidence="7">
    <location>
        <position position="57"/>
    </location>
</feature>
<accession>A0A2H0KR29</accession>
<feature type="binding site" evidence="7">
    <location>
        <begin position="337"/>
        <end position="339"/>
    </location>
    <ligand>
        <name>GTP</name>
        <dbReference type="ChEBI" id="CHEBI:37565"/>
    </ligand>
</feature>
<feature type="binding site" evidence="7">
    <location>
        <position position="56"/>
    </location>
    <ligand>
        <name>Mg(2+)</name>
        <dbReference type="ChEBI" id="CHEBI:18420"/>
    </ligand>
</feature>
<keyword evidence="3 7" id="KW-0547">Nucleotide-binding</keyword>
<evidence type="ECO:0000256" key="5">
    <source>
        <dbReference type="ARBA" id="ARBA00022842"/>
    </source>
</evidence>
<keyword evidence="5 7" id="KW-0460">Magnesium</keyword>
<dbReference type="GO" id="GO:0000287">
    <property type="term" value="F:magnesium ion binding"/>
    <property type="evidence" value="ECO:0007669"/>
    <property type="project" value="UniProtKB-UniRule"/>
</dbReference>
<dbReference type="Gene3D" id="3.90.170.10">
    <property type="entry name" value="Adenylosuccinate Synthetase, subunit A, domain 3"/>
    <property type="match status" value="1"/>
</dbReference>
<feature type="binding site" evidence="7">
    <location>
        <position position="27"/>
    </location>
    <ligand>
        <name>Mg(2+)</name>
        <dbReference type="ChEBI" id="CHEBI:18420"/>
    </ligand>
</feature>
<organism evidence="8 9">
    <name type="scientific">Candidatus Portnoybacteria bacterium CG11_big_fil_rev_8_21_14_0_20_44_10</name>
    <dbReference type="NCBI Taxonomy" id="1974818"/>
    <lineage>
        <taxon>Bacteria</taxon>
        <taxon>Candidatus Portnoyibacteriota</taxon>
    </lineage>
</organism>
<evidence type="ECO:0000256" key="2">
    <source>
        <dbReference type="ARBA" id="ARBA00022723"/>
    </source>
</evidence>
<feature type="binding site" evidence="7">
    <location>
        <begin position="291"/>
        <end position="293"/>
    </location>
    <ligand>
        <name>GTP</name>
        <dbReference type="ChEBI" id="CHEBI:37565"/>
    </ligand>
</feature>
<feature type="binding site" evidence="7">
    <location>
        <position position="147"/>
    </location>
    <ligand>
        <name>IMP</name>
        <dbReference type="ChEBI" id="CHEBI:58053"/>
        <note>ligand shared between dimeric partners</note>
    </ligand>
</feature>
<dbReference type="Pfam" id="PF00709">
    <property type="entry name" value="Adenylsucc_synt"/>
    <property type="match status" value="1"/>
</dbReference>
<evidence type="ECO:0000256" key="3">
    <source>
        <dbReference type="ARBA" id="ARBA00022741"/>
    </source>
</evidence>
<keyword evidence="7" id="KW-0963">Cytoplasm</keyword>
<comment type="pathway">
    <text evidence="7">Purine metabolism; AMP biosynthesis via de novo pathway; AMP from IMP: step 1/2.</text>
</comment>
<keyword evidence="1 7" id="KW-0436">Ligase</keyword>
<dbReference type="SUPFAM" id="SSF52540">
    <property type="entry name" value="P-loop containing nucleoside triphosphate hydrolases"/>
    <property type="match status" value="1"/>
</dbReference>
<dbReference type="NCBIfam" id="NF003295">
    <property type="entry name" value="PRK04293.1"/>
    <property type="match status" value="1"/>
</dbReference>
<sequence length="349" mass="38284">MKRKNDDFLRPRGKSLLTIVVGGFYGDEGKGKIVGCLATKRQYDYVVRAGGGPQAGHTVTDGKKVTQIPSGFIAPDAKLLIGRGTVINPDVVLREIETYGVGGRIGIDYGCTIIEGPKHIEQERELVERIGSVGTGTGPARVDRLLRKAKIAKDIKALRPYLVDVAAEVNRAINLDKRILVEGVQGYCLSLLNYKFYPYVTSQDTTASQFAVDVGIGPMAIDEVVVVYKAYVSRVGPGPMRFEWAKEQRDARGIEERGTVSGRLRRLGDFDKNLAKESLSRNTGTHAAITCIDRLFKGNAGVKEFDQLTKEAKDFIEKLNTLFKKASKYYRGIAAISTGPNLEDTILLV</sequence>
<feature type="binding site" evidence="7">
    <location>
        <begin position="56"/>
        <end position="58"/>
    </location>
    <ligand>
        <name>GTP</name>
        <dbReference type="ChEBI" id="CHEBI:37565"/>
    </ligand>
</feature>
<feature type="binding site" description="in other chain" evidence="7">
    <location>
        <position position="185"/>
    </location>
    <ligand>
        <name>IMP</name>
        <dbReference type="ChEBI" id="CHEBI:58053"/>
        <note>ligand shared between dimeric partners</note>
    </ligand>
</feature>
<dbReference type="InterPro" id="IPR042111">
    <property type="entry name" value="Adenylosuccinate_synth_dom3"/>
</dbReference>
<comment type="similarity">
    <text evidence="7">Belongs to the adenylosuccinate synthetase family.</text>
</comment>
<evidence type="ECO:0000313" key="9">
    <source>
        <dbReference type="Proteomes" id="UP000231550"/>
    </source>
</evidence>
<dbReference type="Gene3D" id="3.40.440.10">
    <property type="entry name" value="Adenylosuccinate Synthetase, subunit A, domain 1"/>
    <property type="match status" value="2"/>
</dbReference>
<keyword evidence="4 7" id="KW-0658">Purine biosynthesis</keyword>
<dbReference type="SMART" id="SM00788">
    <property type="entry name" value="Adenylsucc_synt"/>
    <property type="match status" value="1"/>
</dbReference>
<evidence type="ECO:0000256" key="1">
    <source>
        <dbReference type="ARBA" id="ARBA00022598"/>
    </source>
</evidence>
<evidence type="ECO:0000256" key="7">
    <source>
        <dbReference type="HAMAP-Rule" id="MF_00011"/>
    </source>
</evidence>
<dbReference type="Gene3D" id="1.10.300.10">
    <property type="entry name" value="Adenylosuccinate Synthetase, subunit A, domain 2"/>
    <property type="match status" value="2"/>
</dbReference>
<feature type="binding site" evidence="7">
    <location>
        <begin position="259"/>
        <end position="265"/>
    </location>
    <ligand>
        <name>substrate</name>
    </ligand>
</feature>
<name>A0A2H0KR29_9BACT</name>
<reference evidence="8 9" key="1">
    <citation type="submission" date="2017-09" db="EMBL/GenBank/DDBJ databases">
        <title>Depth-based differentiation of microbial function through sediment-hosted aquifers and enrichment of novel symbionts in the deep terrestrial subsurface.</title>
        <authorList>
            <person name="Probst A.J."/>
            <person name="Ladd B."/>
            <person name="Jarett J.K."/>
            <person name="Geller-Mcgrath D.E."/>
            <person name="Sieber C.M."/>
            <person name="Emerson J.B."/>
            <person name="Anantharaman K."/>
            <person name="Thomas B.C."/>
            <person name="Malmstrom R."/>
            <person name="Stieglmeier M."/>
            <person name="Klingl A."/>
            <person name="Woyke T."/>
            <person name="Ryan C.M."/>
            <person name="Banfield J.F."/>
        </authorList>
    </citation>
    <scope>NUCLEOTIDE SEQUENCE [LARGE SCALE GENOMIC DNA]</scope>
    <source>
        <strain evidence="8">CG11_big_fil_rev_8_21_14_0_20_44_10</strain>
    </source>
</reference>
<comment type="caution">
    <text evidence="8">The sequence shown here is derived from an EMBL/GenBank/DDBJ whole genome shotgun (WGS) entry which is preliminary data.</text>
</comment>
<dbReference type="GO" id="GO:0046040">
    <property type="term" value="P:IMP metabolic process"/>
    <property type="evidence" value="ECO:0007669"/>
    <property type="project" value="TreeGrafter"/>
</dbReference>
<dbReference type="EMBL" id="PCVN01000034">
    <property type="protein sequence ID" value="PIQ74596.1"/>
    <property type="molecule type" value="Genomic_DNA"/>
</dbReference>